<comment type="caution">
    <text evidence="4">The sequence shown here is derived from an EMBL/GenBank/DDBJ whole genome shotgun (WGS) entry which is preliminary data.</text>
</comment>
<evidence type="ECO:0000259" key="3">
    <source>
        <dbReference type="PROSITE" id="PS50263"/>
    </source>
</evidence>
<keyword evidence="5" id="KW-1185">Reference proteome</keyword>
<dbReference type="EMBL" id="AUZM01000026">
    <property type="protein sequence ID" value="ERT07077.1"/>
    <property type="molecule type" value="Genomic_DNA"/>
</dbReference>
<dbReference type="InterPro" id="IPR001110">
    <property type="entry name" value="UPF0012_CS"/>
</dbReference>
<gene>
    <name evidence="4" type="ORF">M595_2967</name>
</gene>
<dbReference type="InterPro" id="IPR003010">
    <property type="entry name" value="C-N_Hydrolase"/>
</dbReference>
<dbReference type="SUPFAM" id="SSF56317">
    <property type="entry name" value="Carbon-nitrogen hydrolase"/>
    <property type="match status" value="1"/>
</dbReference>
<dbReference type="PROSITE" id="PS50263">
    <property type="entry name" value="CN_HYDROLASE"/>
    <property type="match status" value="1"/>
</dbReference>
<dbReference type="PANTHER" id="PTHR23088">
    <property type="entry name" value="NITRILASE-RELATED"/>
    <property type="match status" value="1"/>
</dbReference>
<dbReference type="PATRIC" id="fig|1348334.3.peg.2872"/>
<evidence type="ECO:0000313" key="5">
    <source>
        <dbReference type="Proteomes" id="UP000017127"/>
    </source>
</evidence>
<dbReference type="PROSITE" id="PS01227">
    <property type="entry name" value="UPF0012"/>
    <property type="match status" value="1"/>
</dbReference>
<keyword evidence="2 4" id="KW-0378">Hydrolase</keyword>
<evidence type="ECO:0000256" key="1">
    <source>
        <dbReference type="ARBA" id="ARBA00010613"/>
    </source>
</evidence>
<evidence type="ECO:0000256" key="2">
    <source>
        <dbReference type="ARBA" id="ARBA00022801"/>
    </source>
</evidence>
<protein>
    <submittedName>
        <fullName evidence="4">Carbon-nitrogen hydrolase family protein</fullName>
    </submittedName>
</protein>
<accession>U7QII0</accession>
<dbReference type="PANTHER" id="PTHR23088:SF27">
    <property type="entry name" value="DEAMINATED GLUTATHIONE AMIDASE"/>
    <property type="match status" value="1"/>
</dbReference>
<sequence>MPELEKNLAEALELIDLAVRRGAELVCLPENFSFMGKEAEKLAQASEIAAQTEKFLQTTAQRFQVTLLGGGFPVPSDIGKVYNTALLIDPSGNELARYQKVHLFDVNLPDGNNYQESFTVMAGQQLPSVYKSEELGNLGLSVCYDVRFPELYRHLSSQGAEVLFVPAAFTAYTGKDHWEVLLKARAIENSCYVVAPAQTGNHYGRRYTHGHAMIIDPWGVILDEVGDQPGVAIAEIQPTRLEQVRVQMPSLKHRVFL</sequence>
<name>U7QII0_9CYAN</name>
<comment type="similarity">
    <text evidence="1">Belongs to the carbon-nitrogen hydrolase superfamily. NIT1/NIT2 family.</text>
</comment>
<reference evidence="4 5" key="1">
    <citation type="journal article" date="2013" name="Front. Microbiol.">
        <title>Comparative genomic analyses of the cyanobacterium, Lyngbya aestuarii BL J, a powerful hydrogen producer.</title>
        <authorList>
            <person name="Kothari A."/>
            <person name="Vaughn M."/>
            <person name="Garcia-Pichel F."/>
        </authorList>
    </citation>
    <scope>NUCLEOTIDE SEQUENCE [LARGE SCALE GENOMIC DNA]</scope>
    <source>
        <strain evidence="4 5">BL J</strain>
    </source>
</reference>
<dbReference type="Proteomes" id="UP000017127">
    <property type="component" value="Unassembled WGS sequence"/>
</dbReference>
<feature type="domain" description="CN hydrolase" evidence="3">
    <location>
        <begin position="1"/>
        <end position="238"/>
    </location>
</feature>
<dbReference type="Pfam" id="PF00795">
    <property type="entry name" value="CN_hydrolase"/>
    <property type="match status" value="1"/>
</dbReference>
<dbReference type="InterPro" id="IPR045254">
    <property type="entry name" value="Nit1/2_C-N_Hydrolase"/>
</dbReference>
<dbReference type="Gene3D" id="3.60.110.10">
    <property type="entry name" value="Carbon-nitrogen hydrolase"/>
    <property type="match status" value="1"/>
</dbReference>
<dbReference type="AlphaFoldDB" id="U7QII0"/>
<evidence type="ECO:0000313" key="4">
    <source>
        <dbReference type="EMBL" id="ERT07077.1"/>
    </source>
</evidence>
<proteinExistence type="inferred from homology"/>
<organism evidence="4 5">
    <name type="scientific">Lyngbya aestuarii BL J</name>
    <dbReference type="NCBI Taxonomy" id="1348334"/>
    <lineage>
        <taxon>Bacteria</taxon>
        <taxon>Bacillati</taxon>
        <taxon>Cyanobacteriota</taxon>
        <taxon>Cyanophyceae</taxon>
        <taxon>Oscillatoriophycideae</taxon>
        <taxon>Oscillatoriales</taxon>
        <taxon>Microcoleaceae</taxon>
        <taxon>Lyngbya</taxon>
    </lineage>
</organism>
<dbReference type="InterPro" id="IPR036526">
    <property type="entry name" value="C-N_Hydrolase_sf"/>
</dbReference>
<dbReference type="CDD" id="cd07572">
    <property type="entry name" value="nit"/>
    <property type="match status" value="1"/>
</dbReference>
<dbReference type="GO" id="GO:0016811">
    <property type="term" value="F:hydrolase activity, acting on carbon-nitrogen (but not peptide) bonds, in linear amides"/>
    <property type="evidence" value="ECO:0007669"/>
    <property type="project" value="InterPro"/>
</dbReference>